<evidence type="ECO:0000259" key="8">
    <source>
        <dbReference type="PROSITE" id="PS51007"/>
    </source>
</evidence>
<dbReference type="PROSITE" id="PS51007">
    <property type="entry name" value="CYTC"/>
    <property type="match status" value="1"/>
</dbReference>
<gene>
    <name evidence="9" type="ORF">DEM27_04370</name>
</gene>
<dbReference type="GO" id="GO:0046872">
    <property type="term" value="F:metal ion binding"/>
    <property type="evidence" value="ECO:0007669"/>
    <property type="project" value="UniProtKB-KW"/>
</dbReference>
<evidence type="ECO:0000256" key="1">
    <source>
        <dbReference type="ARBA" id="ARBA00022448"/>
    </source>
</evidence>
<dbReference type="AlphaFoldDB" id="A0A2U2DUB6"/>
<dbReference type="EMBL" id="QFBC01000002">
    <property type="protein sequence ID" value="PWE56887.1"/>
    <property type="molecule type" value="Genomic_DNA"/>
</dbReference>
<dbReference type="Proteomes" id="UP000245252">
    <property type="component" value="Unassembled WGS sequence"/>
</dbReference>
<evidence type="ECO:0000256" key="5">
    <source>
        <dbReference type="ARBA" id="ARBA00023004"/>
    </source>
</evidence>
<keyword evidence="3 6" id="KW-0479">Metal-binding</keyword>
<feature type="signal peptide" evidence="7">
    <location>
        <begin position="1"/>
        <end position="21"/>
    </location>
</feature>
<accession>A0A2U2DUB6</accession>
<protein>
    <submittedName>
        <fullName evidence="9">Cytochrome c family protein</fullName>
    </submittedName>
</protein>
<evidence type="ECO:0000256" key="2">
    <source>
        <dbReference type="ARBA" id="ARBA00022617"/>
    </source>
</evidence>
<keyword evidence="2 6" id="KW-0349">Heme</keyword>
<evidence type="ECO:0000256" key="6">
    <source>
        <dbReference type="PROSITE-ProRule" id="PRU00433"/>
    </source>
</evidence>
<comment type="caution">
    <text evidence="9">The sequence shown here is derived from an EMBL/GenBank/DDBJ whole genome shotgun (WGS) entry which is preliminary data.</text>
</comment>
<evidence type="ECO:0000256" key="3">
    <source>
        <dbReference type="ARBA" id="ARBA00022723"/>
    </source>
</evidence>
<dbReference type="GO" id="GO:0009055">
    <property type="term" value="F:electron transfer activity"/>
    <property type="evidence" value="ECO:0007669"/>
    <property type="project" value="InterPro"/>
</dbReference>
<feature type="chain" id="PRO_5015458540" evidence="7">
    <location>
        <begin position="22"/>
        <end position="127"/>
    </location>
</feature>
<evidence type="ECO:0000256" key="4">
    <source>
        <dbReference type="ARBA" id="ARBA00022982"/>
    </source>
</evidence>
<organism evidence="9 10">
    <name type="scientific">Metarhizobium album</name>
    <dbReference type="NCBI Taxonomy" id="2182425"/>
    <lineage>
        <taxon>Bacteria</taxon>
        <taxon>Pseudomonadati</taxon>
        <taxon>Pseudomonadota</taxon>
        <taxon>Alphaproteobacteria</taxon>
        <taxon>Hyphomicrobiales</taxon>
        <taxon>Rhizobiaceae</taxon>
        <taxon>Metarhizobium</taxon>
    </lineage>
</organism>
<feature type="domain" description="Cytochrome c" evidence="8">
    <location>
        <begin position="23"/>
        <end position="124"/>
    </location>
</feature>
<sequence>MKMHCLIAAMLVAASALPALADGDAKAGATVFKKCAACHTATEPTNRVGPSLLGVVGRPVATFDKYRYSEAMKAFGAGKVWDEALLTEYLPSPRALVPGTIMSFAGLKKPQDIANLIAYLKDPAAAQ</sequence>
<evidence type="ECO:0000313" key="9">
    <source>
        <dbReference type="EMBL" id="PWE56887.1"/>
    </source>
</evidence>
<keyword evidence="1" id="KW-0813">Transport</keyword>
<dbReference type="Pfam" id="PF00034">
    <property type="entry name" value="Cytochrom_C"/>
    <property type="match status" value="1"/>
</dbReference>
<dbReference type="OrthoDB" id="9805828at2"/>
<dbReference type="GO" id="GO:0020037">
    <property type="term" value="F:heme binding"/>
    <property type="evidence" value="ECO:0007669"/>
    <property type="project" value="InterPro"/>
</dbReference>
<evidence type="ECO:0000256" key="7">
    <source>
        <dbReference type="SAM" id="SignalP"/>
    </source>
</evidence>
<dbReference type="PANTHER" id="PTHR11961">
    <property type="entry name" value="CYTOCHROME C"/>
    <property type="match status" value="1"/>
</dbReference>
<dbReference type="InterPro" id="IPR002327">
    <property type="entry name" value="Cyt_c_1A/1B"/>
</dbReference>
<dbReference type="SUPFAM" id="SSF46626">
    <property type="entry name" value="Cytochrome c"/>
    <property type="match status" value="1"/>
</dbReference>
<dbReference type="InterPro" id="IPR036909">
    <property type="entry name" value="Cyt_c-like_dom_sf"/>
</dbReference>
<reference evidence="9 10" key="1">
    <citation type="submission" date="2018-05" db="EMBL/GenBank/DDBJ databases">
        <title>The draft genome of strain NS-104.</title>
        <authorList>
            <person name="Hang P."/>
            <person name="Jiang J."/>
        </authorList>
    </citation>
    <scope>NUCLEOTIDE SEQUENCE [LARGE SCALE GENOMIC DNA]</scope>
    <source>
        <strain evidence="9 10">NS-104</strain>
    </source>
</reference>
<name>A0A2U2DUB6_9HYPH</name>
<evidence type="ECO:0000313" key="10">
    <source>
        <dbReference type="Proteomes" id="UP000245252"/>
    </source>
</evidence>
<keyword evidence="10" id="KW-1185">Reference proteome</keyword>
<keyword evidence="5 6" id="KW-0408">Iron</keyword>
<dbReference type="Gene3D" id="1.10.760.10">
    <property type="entry name" value="Cytochrome c-like domain"/>
    <property type="match status" value="1"/>
</dbReference>
<proteinExistence type="predicted"/>
<dbReference type="InterPro" id="IPR009056">
    <property type="entry name" value="Cyt_c-like_dom"/>
</dbReference>
<dbReference type="PRINTS" id="PR00604">
    <property type="entry name" value="CYTCHRMECIAB"/>
</dbReference>
<keyword evidence="7" id="KW-0732">Signal</keyword>
<dbReference type="RefSeq" id="WP_109456991.1">
    <property type="nucleotide sequence ID" value="NZ_QFBC01000002.1"/>
</dbReference>
<keyword evidence="4" id="KW-0249">Electron transport</keyword>